<organism evidence="8 9">
    <name type="scientific">Schizosaccharomyces osmophilus</name>
    <dbReference type="NCBI Taxonomy" id="2545709"/>
    <lineage>
        <taxon>Eukaryota</taxon>
        <taxon>Fungi</taxon>
        <taxon>Dikarya</taxon>
        <taxon>Ascomycota</taxon>
        <taxon>Taphrinomycotina</taxon>
        <taxon>Schizosaccharomycetes</taxon>
        <taxon>Schizosaccharomycetales</taxon>
        <taxon>Schizosaccharomycetaceae</taxon>
        <taxon>Schizosaccharomyces</taxon>
    </lineage>
</organism>
<keyword evidence="5 7" id="KW-0472">Membrane</keyword>
<feature type="region of interest" description="Disordered" evidence="6">
    <location>
        <begin position="79"/>
        <end position="112"/>
    </location>
</feature>
<sequence>MSPHTLTSFLLIVLSIFVPFIVVGIRRGFCSADFLINICLCALGLPGIIHAIYIVLKYPSYPVYDIEHGQYSSIHAPESTAHQSIASHSNSNVHPPAYSTFAPNDNKYQHQS</sequence>
<keyword evidence="3 7" id="KW-0812">Transmembrane</keyword>
<dbReference type="KEGG" id="som:SOMG_04309"/>
<dbReference type="GeneID" id="80877785"/>
<evidence type="ECO:0000256" key="7">
    <source>
        <dbReference type="SAM" id="Phobius"/>
    </source>
</evidence>
<dbReference type="EMBL" id="CP115613">
    <property type="protein sequence ID" value="WBW74724.1"/>
    <property type="molecule type" value="Genomic_DNA"/>
</dbReference>
<dbReference type="InterPro" id="IPR000612">
    <property type="entry name" value="PMP3"/>
</dbReference>
<dbReference type="GO" id="GO:0016020">
    <property type="term" value="C:membrane"/>
    <property type="evidence" value="ECO:0007669"/>
    <property type="project" value="UniProtKB-SubCell"/>
</dbReference>
<proteinExistence type="inferred from homology"/>
<feature type="transmembrane region" description="Helical" evidence="7">
    <location>
        <begin position="34"/>
        <end position="56"/>
    </location>
</feature>
<feature type="compositionally biased region" description="Polar residues" evidence="6">
    <location>
        <begin position="80"/>
        <end position="93"/>
    </location>
</feature>
<evidence type="ECO:0000256" key="4">
    <source>
        <dbReference type="ARBA" id="ARBA00022989"/>
    </source>
</evidence>
<keyword evidence="4 7" id="KW-1133">Transmembrane helix</keyword>
<evidence type="ECO:0000256" key="3">
    <source>
        <dbReference type="ARBA" id="ARBA00022692"/>
    </source>
</evidence>
<dbReference type="AlphaFoldDB" id="A0AAE9WFH2"/>
<accession>A0AAE9WFH2</accession>
<dbReference type="Pfam" id="PF01679">
    <property type="entry name" value="Pmp3"/>
    <property type="match status" value="1"/>
</dbReference>
<evidence type="ECO:0000256" key="1">
    <source>
        <dbReference type="ARBA" id="ARBA00004370"/>
    </source>
</evidence>
<comment type="subcellular location">
    <subcellularLocation>
        <location evidence="1">Membrane</location>
    </subcellularLocation>
</comment>
<evidence type="ECO:0000256" key="2">
    <source>
        <dbReference type="ARBA" id="ARBA00009530"/>
    </source>
</evidence>
<reference evidence="8 9" key="1">
    <citation type="journal article" date="2023" name="G3 (Bethesda)">
        <title>A high-quality reference genome for the fission yeast Schizosaccharomyces osmophilus.</title>
        <authorList>
            <person name="Jia G.S."/>
            <person name="Zhang W.C."/>
            <person name="Liang Y."/>
            <person name="Liu X.H."/>
            <person name="Rhind N."/>
            <person name="Pidoux A."/>
            <person name="Brysch-Herzberg M."/>
            <person name="Du L.L."/>
        </authorList>
    </citation>
    <scope>NUCLEOTIDE SEQUENCE [LARGE SCALE GENOMIC DNA]</scope>
    <source>
        <strain evidence="8 9">CBS 15793</strain>
    </source>
</reference>
<dbReference type="PROSITE" id="PS01309">
    <property type="entry name" value="UPF0057"/>
    <property type="match status" value="1"/>
</dbReference>
<protein>
    <submittedName>
        <fullName evidence="8">Plasma membrane proteolipid Pmp31</fullName>
    </submittedName>
</protein>
<dbReference type="RefSeq" id="XP_056038967.1">
    <property type="nucleotide sequence ID" value="XM_056183096.1"/>
</dbReference>
<gene>
    <name evidence="8" type="primary">pmp31</name>
    <name evidence="8" type="ORF">SOMG_04309</name>
</gene>
<evidence type="ECO:0000313" key="8">
    <source>
        <dbReference type="EMBL" id="WBW74724.1"/>
    </source>
</evidence>
<feature type="transmembrane region" description="Helical" evidence="7">
    <location>
        <begin position="6"/>
        <end position="25"/>
    </location>
</feature>
<evidence type="ECO:0000256" key="6">
    <source>
        <dbReference type="SAM" id="MobiDB-lite"/>
    </source>
</evidence>
<name>A0AAE9WFH2_9SCHI</name>
<comment type="similarity">
    <text evidence="2">Belongs to the UPF0057 (PMP3) family.</text>
</comment>
<evidence type="ECO:0000256" key="5">
    <source>
        <dbReference type="ARBA" id="ARBA00023136"/>
    </source>
</evidence>
<dbReference type="PANTHER" id="PTHR21659">
    <property type="entry name" value="HYDROPHOBIC PROTEIN RCI2 LOW TEMPERATURE AND SALT RESPONSIVE PROTEIN LTI6 -RELATED"/>
    <property type="match status" value="1"/>
</dbReference>
<keyword evidence="9" id="KW-1185">Reference proteome</keyword>
<dbReference type="PANTHER" id="PTHR21659:SF57">
    <property type="entry name" value="PLASMA MEMBRANE PROTEOLIPID 31"/>
    <property type="match status" value="1"/>
</dbReference>
<dbReference type="Proteomes" id="UP001212411">
    <property type="component" value="Chromosome 3"/>
</dbReference>
<evidence type="ECO:0000313" key="9">
    <source>
        <dbReference type="Proteomes" id="UP001212411"/>
    </source>
</evidence>